<evidence type="ECO:0000313" key="1">
    <source>
        <dbReference type="EMBL" id="KWV17182.1"/>
    </source>
</evidence>
<accession>A0A120EZ80</accession>
<sequence length="215" mass="23125">MSKRLSDRALLFLKHEEGPVWASSIADSLGEPSRPVASACTHLVKRGLVRSIPCKGAPNVYQITIKGLAHAEEDPIKARDEGFSDGIIYALQVLTLHGYPAGSTYHDDITNGADREKLVKRDRRPGIMVTEAMGCLREALASQPQAPAAVVPEWFVLVPVKPTPAMVEAICDVHAGDNEWPDDYGASARAIRREKARNGYVHALAAAPAPEVSGG</sequence>
<evidence type="ECO:0000313" key="2">
    <source>
        <dbReference type="Proteomes" id="UP000055854"/>
    </source>
</evidence>
<gene>
    <name evidence="1" type="ORF">ATB53_00445</name>
</gene>
<dbReference type="SUPFAM" id="SSF46785">
    <property type="entry name" value="Winged helix' DNA-binding domain"/>
    <property type="match status" value="1"/>
</dbReference>
<proteinExistence type="predicted"/>
<name>A0A120EZ80_XANCT</name>
<dbReference type="RefSeq" id="WP_060747646.1">
    <property type="nucleotide sequence ID" value="NZ_LNTA01000001.1"/>
</dbReference>
<protein>
    <submittedName>
        <fullName evidence="1">Uncharacterized protein</fullName>
    </submittedName>
</protein>
<dbReference type="InterPro" id="IPR036390">
    <property type="entry name" value="WH_DNA-bd_sf"/>
</dbReference>
<dbReference type="AlphaFoldDB" id="A0A120EZ80"/>
<reference evidence="1 2" key="1">
    <citation type="submission" date="2015-11" db="EMBL/GenBank/DDBJ databases">
        <title>Long Read and Single Molecule DNA Sequencing Simplifies Genome Assembly and TAL Effector Gene Analysis of Xanthomonas translucens.</title>
        <authorList>
            <person name="Peng Z."/>
            <person name="Hu Y."/>
            <person name="Xie J."/>
            <person name="Potnis N."/>
            <person name="Akhunova A."/>
            <person name="Jones J."/>
            <person name="Liu Z."/>
            <person name="White F."/>
            <person name="Liu S."/>
        </authorList>
    </citation>
    <scope>NUCLEOTIDE SEQUENCE [LARGE SCALE GENOMIC DNA]</scope>
    <source>
        <strain evidence="1 2">B1</strain>
    </source>
</reference>
<comment type="caution">
    <text evidence="1">The sequence shown here is derived from an EMBL/GenBank/DDBJ whole genome shotgun (WGS) entry which is preliminary data.</text>
</comment>
<organism evidence="1 2">
    <name type="scientific">Xanthomonas campestris pv. translucens</name>
    <dbReference type="NCBI Taxonomy" id="343"/>
    <lineage>
        <taxon>Bacteria</taxon>
        <taxon>Pseudomonadati</taxon>
        <taxon>Pseudomonadota</taxon>
        <taxon>Gammaproteobacteria</taxon>
        <taxon>Lysobacterales</taxon>
        <taxon>Lysobacteraceae</taxon>
        <taxon>Xanthomonas</taxon>
        <taxon>Xanthomonas translucens group</taxon>
    </lineage>
</organism>
<dbReference type="EMBL" id="LNTA01000001">
    <property type="protein sequence ID" value="KWV17182.1"/>
    <property type="molecule type" value="Genomic_DNA"/>
</dbReference>
<dbReference type="Proteomes" id="UP000055854">
    <property type="component" value="Unassembled WGS sequence"/>
</dbReference>